<dbReference type="PANTHER" id="PTHR23069">
    <property type="entry name" value="AAA DOMAIN-CONTAINING"/>
    <property type="match status" value="1"/>
</dbReference>
<dbReference type="InterPro" id="IPR003593">
    <property type="entry name" value="AAA+_ATPase"/>
</dbReference>
<dbReference type="GO" id="GO:0005634">
    <property type="term" value="C:nucleus"/>
    <property type="evidence" value="ECO:0007669"/>
    <property type="project" value="TreeGrafter"/>
</dbReference>
<dbReference type="GO" id="GO:0006337">
    <property type="term" value="P:nucleosome disassembly"/>
    <property type="evidence" value="ECO:0007669"/>
    <property type="project" value="TreeGrafter"/>
</dbReference>
<dbReference type="FunFam" id="1.10.8.60:FF:000016">
    <property type="entry name" value="ATPase family AAA domain-containing protein 2B"/>
    <property type="match status" value="1"/>
</dbReference>
<dbReference type="FunFam" id="3.40.50.300:FF:000734">
    <property type="entry name" value="ATPase family, AAA domain containing 2"/>
    <property type="match status" value="1"/>
</dbReference>
<keyword evidence="9" id="KW-1185">Reference proteome</keyword>
<keyword evidence="6" id="KW-0472">Membrane</keyword>
<evidence type="ECO:0000313" key="9">
    <source>
        <dbReference type="Proteomes" id="UP000603297"/>
    </source>
</evidence>
<evidence type="ECO:0000259" key="7">
    <source>
        <dbReference type="SMART" id="SM00382"/>
    </source>
</evidence>
<dbReference type="InterPro" id="IPR027417">
    <property type="entry name" value="P-loop_NTPase"/>
</dbReference>
<comment type="caution">
    <text evidence="8">The sequence shown here is derived from an EMBL/GenBank/DDBJ whole genome shotgun (WGS) entry which is preliminary data.</text>
</comment>
<dbReference type="Pfam" id="PF00004">
    <property type="entry name" value="AAA"/>
    <property type="match status" value="1"/>
</dbReference>
<dbReference type="AlphaFoldDB" id="A0A852MXJ9"/>
<dbReference type="FunFam" id="3.40.50.300:FF:000061">
    <property type="entry name" value="ATPase family, AAA domain-containing 2"/>
    <property type="match status" value="1"/>
</dbReference>
<keyword evidence="6" id="KW-1133">Transmembrane helix</keyword>
<gene>
    <name evidence="8" type="primary">Atad2_2</name>
    <name evidence="8" type="ORF">PTEMEL_R12641</name>
</gene>
<sequence length="560" mass="62981">VHKDRMKIGASLADVDPVQIDCSVRFDGVGGLSDHISALKEMVVFPLLYPEVFERFKIQPPRGCLFYGPPGTGKTLVARALANECSQGDRRVAFFMRKGADCLSKWVGESERQLRLLFDQAYQMRPSIIFFDEIDGLAPVRSSKQDQVHSSVVSTLLALMDGLDSRGEVVVIGATNRLDSIDPALRRPGRFDREFLFSLPNKEARKEIFKIHTRDWTLKPLDKFLEELAEKCVGYCGADIKALCAEAALCALRRRYPQIYERSEKLQLDIASIKITAKDFVMAMQKTVPASQRAVASPGRALSPILKPLLENTLERILQALQRVFPHAELALRKDQQQGITITSTFFLVTTILLFGGTWSIFTEKKHRGKNCNICVPINHLFLNLFSSYCCRNPRCQPTSFRPRFLLVEDPGCGQAFHLAPAVIHALEKFPVYTLDLPALFVSTTSPEETCAQLMREAQRTAPSIIYVPQIPLWWETVGPTVKAVFTTLLQNIPTFAPVLLLATTDVKHGDLPEEIKALFNKDHEEVFKIQWPTCAERRSFFEDLVMKQAAEPPASKNNS</sequence>
<evidence type="ECO:0000256" key="3">
    <source>
        <dbReference type="ARBA" id="ARBA00022840"/>
    </source>
</evidence>
<evidence type="ECO:0000256" key="6">
    <source>
        <dbReference type="SAM" id="Phobius"/>
    </source>
</evidence>
<dbReference type="EMBL" id="WEIY01000176">
    <property type="protein sequence ID" value="NXY04541.1"/>
    <property type="molecule type" value="Genomic_DNA"/>
</dbReference>
<keyword evidence="4" id="KW-0103">Bromodomain</keyword>
<evidence type="ECO:0000256" key="4">
    <source>
        <dbReference type="ARBA" id="ARBA00023117"/>
    </source>
</evidence>
<name>A0A852MXJ9_9PASS</name>
<accession>A0A852MXJ9</accession>
<dbReference type="Pfam" id="PF17862">
    <property type="entry name" value="AAA_lid_3"/>
    <property type="match status" value="1"/>
</dbReference>
<dbReference type="OrthoDB" id="5421at2759"/>
<dbReference type="GO" id="GO:0045815">
    <property type="term" value="P:transcription initiation-coupled chromatin remodeling"/>
    <property type="evidence" value="ECO:0007669"/>
    <property type="project" value="TreeGrafter"/>
</dbReference>
<dbReference type="PANTHER" id="PTHR23069:SF4">
    <property type="entry name" value="ATPASE FAMILY AAA DOMAIN-CONTAINING PROTEIN 2"/>
    <property type="match status" value="1"/>
</dbReference>
<dbReference type="Proteomes" id="UP000603297">
    <property type="component" value="Unassembled WGS sequence"/>
</dbReference>
<dbReference type="GO" id="GO:0005524">
    <property type="term" value="F:ATP binding"/>
    <property type="evidence" value="ECO:0007669"/>
    <property type="project" value="UniProtKB-KW"/>
</dbReference>
<dbReference type="SUPFAM" id="SSF52540">
    <property type="entry name" value="P-loop containing nucleoside triphosphate hydrolases"/>
    <property type="match status" value="2"/>
</dbReference>
<proteinExistence type="inferred from homology"/>
<evidence type="ECO:0000256" key="1">
    <source>
        <dbReference type="ARBA" id="ARBA00006914"/>
    </source>
</evidence>
<evidence type="ECO:0000313" key="8">
    <source>
        <dbReference type="EMBL" id="NXY04541.1"/>
    </source>
</evidence>
<dbReference type="GO" id="GO:0006334">
    <property type="term" value="P:nucleosome assembly"/>
    <property type="evidence" value="ECO:0007669"/>
    <property type="project" value="TreeGrafter"/>
</dbReference>
<dbReference type="PROSITE" id="PS00674">
    <property type="entry name" value="AAA"/>
    <property type="match status" value="1"/>
</dbReference>
<reference evidence="8" key="1">
    <citation type="submission" date="2020-02" db="EMBL/GenBank/DDBJ databases">
        <title>Bird 10,000 Genomes (B10K) Project - Family phase.</title>
        <authorList>
            <person name="Zhang G."/>
        </authorList>
    </citation>
    <scope>NUCLEOTIDE SEQUENCE</scope>
    <source>
        <strain evidence="8">B10K-IZ-033-77</strain>
    </source>
</reference>
<protein>
    <submittedName>
        <fullName evidence="8">ATAD2 protein</fullName>
    </submittedName>
</protein>
<dbReference type="GO" id="GO:0016887">
    <property type="term" value="F:ATP hydrolysis activity"/>
    <property type="evidence" value="ECO:0007669"/>
    <property type="project" value="InterPro"/>
</dbReference>
<keyword evidence="6" id="KW-0812">Transmembrane</keyword>
<dbReference type="InterPro" id="IPR041569">
    <property type="entry name" value="AAA_lid_3"/>
</dbReference>
<dbReference type="InterPro" id="IPR003959">
    <property type="entry name" value="ATPase_AAA_core"/>
</dbReference>
<dbReference type="CDD" id="cd19517">
    <property type="entry name" value="RecA-like_Yta7-like"/>
    <property type="match status" value="1"/>
</dbReference>
<dbReference type="Gene3D" id="1.10.8.60">
    <property type="match status" value="1"/>
</dbReference>
<keyword evidence="3 5" id="KW-0067">ATP-binding</keyword>
<feature type="non-terminal residue" evidence="8">
    <location>
        <position position="1"/>
    </location>
</feature>
<organism evidence="8 9">
    <name type="scientific">Pteruthius melanotis</name>
    <dbReference type="NCBI Taxonomy" id="357074"/>
    <lineage>
        <taxon>Eukaryota</taxon>
        <taxon>Metazoa</taxon>
        <taxon>Chordata</taxon>
        <taxon>Craniata</taxon>
        <taxon>Vertebrata</taxon>
        <taxon>Euteleostomi</taxon>
        <taxon>Archelosauria</taxon>
        <taxon>Archosauria</taxon>
        <taxon>Dinosauria</taxon>
        <taxon>Saurischia</taxon>
        <taxon>Theropoda</taxon>
        <taxon>Coelurosauria</taxon>
        <taxon>Aves</taxon>
        <taxon>Neognathae</taxon>
        <taxon>Neoaves</taxon>
        <taxon>Telluraves</taxon>
        <taxon>Australaves</taxon>
        <taxon>Passeriformes</taxon>
        <taxon>Sylvioidea</taxon>
        <taxon>Timaliidae</taxon>
        <taxon>Pteruthius</taxon>
    </lineage>
</organism>
<keyword evidence="2 5" id="KW-0547">Nucleotide-binding</keyword>
<dbReference type="SMART" id="SM00382">
    <property type="entry name" value="AAA"/>
    <property type="match status" value="1"/>
</dbReference>
<evidence type="ECO:0000256" key="5">
    <source>
        <dbReference type="RuleBase" id="RU003651"/>
    </source>
</evidence>
<feature type="transmembrane region" description="Helical" evidence="6">
    <location>
        <begin position="340"/>
        <end position="362"/>
    </location>
</feature>
<dbReference type="GO" id="GO:0042393">
    <property type="term" value="F:histone binding"/>
    <property type="evidence" value="ECO:0007669"/>
    <property type="project" value="TreeGrafter"/>
</dbReference>
<evidence type="ECO:0000256" key="2">
    <source>
        <dbReference type="ARBA" id="ARBA00022741"/>
    </source>
</evidence>
<dbReference type="Gene3D" id="3.40.50.300">
    <property type="entry name" value="P-loop containing nucleotide triphosphate hydrolases"/>
    <property type="match status" value="1"/>
</dbReference>
<dbReference type="GO" id="GO:0003682">
    <property type="term" value="F:chromatin binding"/>
    <property type="evidence" value="ECO:0007669"/>
    <property type="project" value="TreeGrafter"/>
</dbReference>
<feature type="non-terminal residue" evidence="8">
    <location>
        <position position="560"/>
    </location>
</feature>
<feature type="domain" description="AAA+ ATPase" evidence="7">
    <location>
        <begin position="60"/>
        <end position="201"/>
    </location>
</feature>
<comment type="similarity">
    <text evidence="1 5">Belongs to the AAA ATPase family.</text>
</comment>
<dbReference type="InterPro" id="IPR003960">
    <property type="entry name" value="ATPase_AAA_CS"/>
</dbReference>
<dbReference type="InterPro" id="IPR045199">
    <property type="entry name" value="ATAD2-like"/>
</dbReference>